<feature type="transmembrane region" description="Helical" evidence="1">
    <location>
        <begin position="14"/>
        <end position="34"/>
    </location>
</feature>
<dbReference type="RefSeq" id="WP_148592331.1">
    <property type="nucleotide sequence ID" value="NZ_CP042997.1"/>
</dbReference>
<keyword evidence="5" id="KW-1185">Reference proteome</keyword>
<evidence type="ECO:0000256" key="1">
    <source>
        <dbReference type="SAM" id="Phobius"/>
    </source>
</evidence>
<keyword evidence="1" id="KW-1133">Transmembrane helix</keyword>
<evidence type="ECO:0000259" key="2">
    <source>
        <dbReference type="Pfam" id="PF09822"/>
    </source>
</evidence>
<feature type="transmembrane region" description="Helical" evidence="1">
    <location>
        <begin position="83"/>
        <end position="100"/>
    </location>
</feature>
<accession>A0A5B9VXK3</accession>
<name>A0A5B9VXK3_9BACT</name>
<feature type="transmembrane region" description="Helical" evidence="1">
    <location>
        <begin position="590"/>
        <end position="612"/>
    </location>
</feature>
<dbReference type="KEGG" id="agv:OJF2_13330"/>
<gene>
    <name evidence="4" type="ORF">OJF2_13330</name>
</gene>
<dbReference type="InterPro" id="IPR055396">
    <property type="entry name" value="DUF7088"/>
</dbReference>
<dbReference type="OrthoDB" id="232663at2"/>
<keyword evidence="1" id="KW-0472">Membrane</keyword>
<feature type="domain" description="DUF7088" evidence="3">
    <location>
        <begin position="150"/>
        <end position="219"/>
    </location>
</feature>
<dbReference type="Pfam" id="PF23357">
    <property type="entry name" value="DUF7088"/>
    <property type="match status" value="1"/>
</dbReference>
<organism evidence="4 5">
    <name type="scientific">Aquisphaera giovannonii</name>
    <dbReference type="NCBI Taxonomy" id="406548"/>
    <lineage>
        <taxon>Bacteria</taxon>
        <taxon>Pseudomonadati</taxon>
        <taxon>Planctomycetota</taxon>
        <taxon>Planctomycetia</taxon>
        <taxon>Isosphaerales</taxon>
        <taxon>Isosphaeraceae</taxon>
        <taxon>Aquisphaera</taxon>
    </lineage>
</organism>
<feature type="domain" description="ABC-type uncharacterised transport system" evidence="2">
    <location>
        <begin position="295"/>
        <end position="545"/>
    </location>
</feature>
<sequence length="615" mass="64814">MLQSLSSLSGRPEFLLGGLALAAFLAAYWALRGAPPGRAAAEDDPGAMPPRRRDLLIAGLAAGLTSLLLGAGVASVAGILPSLPFFAAGAALTLWLSVAARRYRHASPVLRRAADLSSAALNAGLLGGVLAILNVAAFRYGGQAIDMTRERTFSLSSLSLNQVRRLDRPLTFYLVYGGGARAVRQLDRVYQLLDLYRAAGEGKIRIESLNPYTELARAEDLARRAPDLAVLRGGGVLIEYGEGKDAEYSVVAAPELFAAASPEAARPDADRFATTFRGEDAITSALIRLGEGKKAKVAFAVGHGEPSTSDADPRGPGIGLWRARLASVGCEVIELNLQREAPPEDLALLIVAGPKAPFKPEEVARLKAFADRGGPVLVLAGNTEPSGLDEFLRAYNLEIGRGLVIDPRLNFNRNLQLVFAPLRGAQGHPIVDALQSDRAILVPNGAPIHVLGMGGQGRPATQAVDPNLVPTAILRTGPQSWAETDLANPQPELDRNADEAGPNIVGVAVQERAATARPGEQAAASPRPRLVLFSSGRLAENVVQGIEPANLDLVMNAASWLRGRPDAVGITPSTHVALTLTADPALRSRLILVPTVMSIMAVLAVGTVVYVARRE</sequence>
<reference evidence="4 5" key="1">
    <citation type="submission" date="2019-08" db="EMBL/GenBank/DDBJ databases">
        <title>Deep-cultivation of Planctomycetes and their phenomic and genomic characterization uncovers novel biology.</title>
        <authorList>
            <person name="Wiegand S."/>
            <person name="Jogler M."/>
            <person name="Boedeker C."/>
            <person name="Pinto D."/>
            <person name="Vollmers J."/>
            <person name="Rivas-Marin E."/>
            <person name="Kohn T."/>
            <person name="Peeters S.H."/>
            <person name="Heuer A."/>
            <person name="Rast P."/>
            <person name="Oberbeckmann S."/>
            <person name="Bunk B."/>
            <person name="Jeske O."/>
            <person name="Meyerdierks A."/>
            <person name="Storesund J.E."/>
            <person name="Kallscheuer N."/>
            <person name="Luecker S."/>
            <person name="Lage O.M."/>
            <person name="Pohl T."/>
            <person name="Merkel B.J."/>
            <person name="Hornburger P."/>
            <person name="Mueller R.-W."/>
            <person name="Bruemmer F."/>
            <person name="Labrenz M."/>
            <person name="Spormann A.M."/>
            <person name="Op den Camp H."/>
            <person name="Overmann J."/>
            <person name="Amann R."/>
            <person name="Jetten M.S.M."/>
            <person name="Mascher T."/>
            <person name="Medema M.H."/>
            <person name="Devos D.P."/>
            <person name="Kaster A.-K."/>
            <person name="Ovreas L."/>
            <person name="Rohde M."/>
            <person name="Galperin M.Y."/>
            <person name="Jogler C."/>
        </authorList>
    </citation>
    <scope>NUCLEOTIDE SEQUENCE [LARGE SCALE GENOMIC DNA]</scope>
    <source>
        <strain evidence="4 5">OJF2</strain>
    </source>
</reference>
<dbReference type="Pfam" id="PF09822">
    <property type="entry name" value="ABC_transp_aux"/>
    <property type="match status" value="1"/>
</dbReference>
<dbReference type="EMBL" id="CP042997">
    <property type="protein sequence ID" value="QEH32849.1"/>
    <property type="molecule type" value="Genomic_DNA"/>
</dbReference>
<dbReference type="InterPro" id="IPR019196">
    <property type="entry name" value="ABC_transp_unknown"/>
</dbReference>
<evidence type="ECO:0000313" key="5">
    <source>
        <dbReference type="Proteomes" id="UP000324233"/>
    </source>
</evidence>
<keyword evidence="1" id="KW-0812">Transmembrane</keyword>
<evidence type="ECO:0000313" key="4">
    <source>
        <dbReference type="EMBL" id="QEH32849.1"/>
    </source>
</evidence>
<feature type="transmembrane region" description="Helical" evidence="1">
    <location>
        <begin position="55"/>
        <end position="77"/>
    </location>
</feature>
<evidence type="ECO:0000259" key="3">
    <source>
        <dbReference type="Pfam" id="PF23357"/>
    </source>
</evidence>
<dbReference type="Proteomes" id="UP000324233">
    <property type="component" value="Chromosome"/>
</dbReference>
<proteinExistence type="predicted"/>
<dbReference type="AlphaFoldDB" id="A0A5B9VXK3"/>
<feature type="transmembrane region" description="Helical" evidence="1">
    <location>
        <begin position="120"/>
        <end position="141"/>
    </location>
</feature>
<protein>
    <submittedName>
        <fullName evidence="4">ABC-type uncharacterized transport system</fullName>
    </submittedName>
</protein>